<reference evidence="2" key="2">
    <citation type="submission" date="2009-09" db="EMBL/GenBank/DDBJ databases">
        <title>Complete sequence of chromosome of Candidatus Accumulibacter phosphatis clade IIA str. UW-1.</title>
        <authorList>
            <consortium name="US DOE Joint Genome Institute"/>
            <person name="Martin H.G."/>
            <person name="Ivanova N."/>
            <person name="Kunin V."/>
            <person name="Warnecke F."/>
            <person name="Barry K."/>
            <person name="He S."/>
            <person name="Salamov A."/>
            <person name="Szeto E."/>
            <person name="Dalin E."/>
            <person name="Pangilinan J.L."/>
            <person name="Lapidus A."/>
            <person name="Lowry S."/>
            <person name="Kyrpides N.C."/>
            <person name="McMahon K.D."/>
            <person name="Hugenholtz P."/>
        </authorList>
    </citation>
    <scope>NUCLEOTIDE SEQUENCE [LARGE SCALE GENOMIC DNA]</scope>
    <source>
        <strain evidence="2">UW-1</strain>
    </source>
</reference>
<evidence type="ECO:0000313" key="2">
    <source>
        <dbReference type="EMBL" id="ACV34513.1"/>
    </source>
</evidence>
<dbReference type="EMBL" id="CP001715">
    <property type="protein sequence ID" value="ACV34513.1"/>
    <property type="molecule type" value="Genomic_DNA"/>
</dbReference>
<organism evidence="2">
    <name type="scientific">Accumulibacter regalis</name>
    <dbReference type="NCBI Taxonomy" id="522306"/>
    <lineage>
        <taxon>Bacteria</taxon>
        <taxon>Pseudomonadati</taxon>
        <taxon>Pseudomonadota</taxon>
        <taxon>Betaproteobacteria</taxon>
        <taxon>Candidatus Accumulibacter</taxon>
    </lineage>
</organism>
<reference evidence="2" key="1">
    <citation type="submission" date="2009-08" db="EMBL/GenBank/DDBJ databases">
        <authorList>
            <consortium name="US DOE Joint Genome Institute"/>
            <person name="Lucas S."/>
            <person name="Copeland A."/>
            <person name="Lapidus A."/>
            <person name="Glavina del Rio T."/>
            <person name="Dalin E."/>
            <person name="Tice H."/>
            <person name="Bruce D."/>
            <person name="Barry K."/>
            <person name="Pitluck S."/>
            <person name="Lowry S."/>
            <person name="Larimer F."/>
            <person name="Land M."/>
            <person name="Hauser L."/>
            <person name="Kyrpides N."/>
            <person name="Ivanova N."/>
            <person name="McMahon K.D."/>
            <person name="Hugenholtz P."/>
        </authorList>
    </citation>
    <scope>NUCLEOTIDE SEQUENCE</scope>
    <source>
        <strain evidence="2">UW-1</strain>
    </source>
</reference>
<dbReference type="Pfam" id="PF12773">
    <property type="entry name" value="DZR"/>
    <property type="match status" value="1"/>
</dbReference>
<dbReference type="KEGG" id="app:CAP2UW1_1184"/>
<proteinExistence type="predicted"/>
<sequence>MAPTHLLIMSSMRFLLCLFCKHPNPEGAGFCNGCGSPLHLQPCERCGAIDKRTAATCYKCGGEFPLPAESELSAESLADEIDSALAALDQPLADPPLDAGGVASGRPAVPESVALALAELRRGVPRADHDVGEPVAELDVPEATPANDEQTHARPQLPQLLPADATLTSATPYAPGADSGRGWRAAVAALLLVAIAASLYYAHERSAPLPVAEKQAEQALPASATEPPLKADAASTNVAARLDRAPPSAVTPPVASRIGVPDKALALAPPAAGAAKPMRARNGTDAAAKPAEAAPTVTGCPEAVDALGLCAANLKQGKQ</sequence>
<gene>
    <name evidence="2" type="ordered locus">CAP2UW1_1184</name>
</gene>
<dbReference type="AlphaFoldDB" id="C7RRM4"/>
<dbReference type="HOGENOM" id="CLU_1069010_0_0_4"/>
<dbReference type="InterPro" id="IPR025874">
    <property type="entry name" value="DZR"/>
</dbReference>
<accession>C7RRM4</accession>
<protein>
    <submittedName>
        <fullName evidence="2">Zinc finger, RanBP2-type</fullName>
    </submittedName>
</protein>
<dbReference type="STRING" id="522306.CAP2UW1_1184"/>
<dbReference type="eggNOG" id="ENOG5033EP2">
    <property type="taxonomic scope" value="Bacteria"/>
</dbReference>
<name>C7RRM4_ACCRE</name>
<evidence type="ECO:0000259" key="1">
    <source>
        <dbReference type="Pfam" id="PF12773"/>
    </source>
</evidence>
<feature type="domain" description="DZANK-type" evidence="1">
    <location>
        <begin position="17"/>
        <end position="61"/>
    </location>
</feature>